<reference evidence="1 2" key="1">
    <citation type="journal article" date="2014" name="Int. J. Syst. Evol. Microbiol.">
        <title>Complete genome sequence of Corynebacterium casei LMG S-19264T (=DSM 44701T), isolated from a smear-ripened cheese.</title>
        <authorList>
            <consortium name="US DOE Joint Genome Institute (JGI-PGF)"/>
            <person name="Walter F."/>
            <person name="Albersmeier A."/>
            <person name="Kalinowski J."/>
            <person name="Ruckert C."/>
        </authorList>
    </citation>
    <scope>NUCLEOTIDE SEQUENCE [LARGE SCALE GENOMIC DNA]</scope>
    <source>
        <strain evidence="1 2">KCTC 19473</strain>
    </source>
</reference>
<evidence type="ECO:0000313" key="2">
    <source>
        <dbReference type="Proteomes" id="UP000654947"/>
    </source>
</evidence>
<protein>
    <submittedName>
        <fullName evidence="1">Uncharacterized protein</fullName>
    </submittedName>
</protein>
<organism evidence="1 2">
    <name type="scientific">Nocardiopsis kunsanensis</name>
    <dbReference type="NCBI Taxonomy" id="141693"/>
    <lineage>
        <taxon>Bacteria</taxon>
        <taxon>Bacillati</taxon>
        <taxon>Actinomycetota</taxon>
        <taxon>Actinomycetes</taxon>
        <taxon>Streptosporangiales</taxon>
        <taxon>Nocardiopsidaceae</taxon>
        <taxon>Nocardiopsis</taxon>
    </lineage>
</organism>
<dbReference type="SUPFAM" id="SSF53822">
    <property type="entry name" value="Periplasmic binding protein-like I"/>
    <property type="match status" value="1"/>
</dbReference>
<evidence type="ECO:0000313" key="1">
    <source>
        <dbReference type="EMBL" id="GHD25096.1"/>
    </source>
</evidence>
<dbReference type="Gene3D" id="3.40.50.2300">
    <property type="match status" value="2"/>
</dbReference>
<dbReference type="InterPro" id="IPR028082">
    <property type="entry name" value="Peripla_BP_I"/>
</dbReference>
<dbReference type="Proteomes" id="UP000654947">
    <property type="component" value="Unassembled WGS sequence"/>
</dbReference>
<name>A0A918XC19_9ACTN</name>
<sequence length="505" mass="54982">MPNPPKKDRQIPGFGWGARRPWWKRHWKPLTTGVLALVLLASGLRYWDEFLCGAPGNGVYFLDGQCVGITDDGYAFHDDFADIQQSIAEENDRVAEESGGEAVKIAHLGTFTFGDVSPMDPGRMLRAIEGAHTAQMVANHSPRFGDSTPQIQLELANVGGQQRQWEPVVEELVEMTEDDVPLVAVTGMGVSIDSTRDIAEHLSGENIPMVSSAVTADGLEHGEIPGLVRAAPSNTEYVLALRSYLEGLDEEPDATLVYDKNEPDLFVTSLREAYEEHLIDFTDGHAQEYEGTTVGEQESPGLYTAMTHNVCWSRSDTLFFAGRAPDLKDFLSSLAIRQCKDQPLRVVFAVTGLSVLQDEEVMASLEDGNMSLLYASATDPRWDGASPGVEAPEYYGGFANAYREYVNEEEGALDNGYALVNHDAVAVAASAVRISNQSEREELPTATQVFSHLMLLNSAHEVSAGGGTLSYSDRMGGESSGRFVPIVEVPLEGDDPIGDPYRTGE</sequence>
<accession>A0A918XC19</accession>
<comment type="caution">
    <text evidence="1">The sequence shown here is derived from an EMBL/GenBank/DDBJ whole genome shotgun (WGS) entry which is preliminary data.</text>
</comment>
<dbReference type="AlphaFoldDB" id="A0A918XC19"/>
<proteinExistence type="predicted"/>
<dbReference type="EMBL" id="BMXL01000009">
    <property type="protein sequence ID" value="GHD25096.1"/>
    <property type="molecule type" value="Genomic_DNA"/>
</dbReference>
<keyword evidence="2" id="KW-1185">Reference proteome</keyword>
<dbReference type="RefSeq" id="WP_230479984.1">
    <property type="nucleotide sequence ID" value="NZ_BMXL01000009.1"/>
</dbReference>
<gene>
    <name evidence="1" type="ORF">GCM10007147_21980</name>
</gene>